<name>A0A838CV61_9BACI</name>
<proteinExistence type="predicted"/>
<sequence length="798" mass="88336">MKRQLQSMKLVSFVVILSVLSTLFVPNEASAASLKDGTLNDEFSDFRLENIGASNADFSFDTKESDDGIDSSRLFYVLIDSNDELADTDVFNASSELKTMLDSEEVYGLSNPDLLLNTDGGKVIRYGSNLDLRSGLTNEEINLSGLAENKNYRLYVGASSPEMDKPNVDVDSGHTEPNASSPELIEDRYVRVTYTGDSLGDPNERDFKVQYLDGTSRNALFTQNLEENASGDLLLDFEFDFDNQLFGDQGDFGGTTDFEHYKYYMTISNGVEINKNDSWILQFDNNGVLDKSQNSIINVPHTEFVSATSDNSSEEIFTGDGEILFSTDPFPSLLDGAGNSQAGFSVSNTPTDQDFRYLRGVASNRRGEVTLRFDDDIAITSKGREQIQIVGSDGEDFRDYDRSVSLNNSDDSILEIPFVALDPGKEYYVSIPAGSLALDTGTFGLGQLNLGNEFNQIIFFTEKKPEIASTFFNPGNDTFDHNYSPFSLNPTDDIYRIPELVGINKLGVGLNQQLVVSFRDKIELNGNPDGKLQISSSGDNRNLTATASINENRPNELIITIKHGDNNQKLLRPDVIYELVIEPGIVKDHYGGGAFAESSTINVDFKTADGFKNAFLDKSSYELNSGLLQTPSHNIAIDVPKVYIRNVETIHYRQGLAPDAQVAPNITNVDVEADPDVAYLTVTTNQDERSMLERGANGKFTATFAGLSSNVTQLEITAYDVNENELVTRIFRLQGAPGSEFKNDYVPEITDVFGKRISLYELMQQPDLMRQVLEQIPVSELDRIGVLEPFFAPYNDVP</sequence>
<keyword evidence="1" id="KW-0732">Signal</keyword>
<dbReference type="EMBL" id="JACEFG010000002">
    <property type="protein sequence ID" value="MBA2175506.1"/>
    <property type="molecule type" value="Genomic_DNA"/>
</dbReference>
<evidence type="ECO:0000313" key="3">
    <source>
        <dbReference type="Proteomes" id="UP000571017"/>
    </source>
</evidence>
<dbReference type="AlphaFoldDB" id="A0A838CV61"/>
<evidence type="ECO:0008006" key="4">
    <source>
        <dbReference type="Google" id="ProtNLM"/>
    </source>
</evidence>
<gene>
    <name evidence="2" type="ORF">H0266_11435</name>
</gene>
<accession>A0A838CV61</accession>
<dbReference type="RefSeq" id="WP_181472510.1">
    <property type="nucleotide sequence ID" value="NZ_JACEFG010000002.1"/>
</dbReference>
<organism evidence="2 3">
    <name type="scientific">Halobacillus locisalis</name>
    <dbReference type="NCBI Taxonomy" id="220753"/>
    <lineage>
        <taxon>Bacteria</taxon>
        <taxon>Bacillati</taxon>
        <taxon>Bacillota</taxon>
        <taxon>Bacilli</taxon>
        <taxon>Bacillales</taxon>
        <taxon>Bacillaceae</taxon>
        <taxon>Halobacillus</taxon>
    </lineage>
</organism>
<keyword evidence="3" id="KW-1185">Reference proteome</keyword>
<protein>
    <recommendedName>
        <fullName evidence="4">SbsA Ig-like domain-containing protein</fullName>
    </recommendedName>
</protein>
<reference evidence="2 3" key="1">
    <citation type="journal article" date="2004" name="Extremophiles">
        <title>Halobacillus locisalis sp. nov., a halophilic bacterium isolated from a marine solar saltern of the Yellow Sea in Korea.</title>
        <authorList>
            <person name="Yoon J.H."/>
            <person name="Kang K.H."/>
            <person name="Oh T.K."/>
            <person name="Park Y.H."/>
        </authorList>
    </citation>
    <scope>NUCLEOTIDE SEQUENCE [LARGE SCALE GENOMIC DNA]</scope>
    <source>
        <strain evidence="2 3">KCTC 3788</strain>
    </source>
</reference>
<dbReference type="Proteomes" id="UP000571017">
    <property type="component" value="Unassembled WGS sequence"/>
</dbReference>
<evidence type="ECO:0000313" key="2">
    <source>
        <dbReference type="EMBL" id="MBA2175506.1"/>
    </source>
</evidence>
<evidence type="ECO:0000256" key="1">
    <source>
        <dbReference type="SAM" id="SignalP"/>
    </source>
</evidence>
<comment type="caution">
    <text evidence="2">The sequence shown here is derived from an EMBL/GenBank/DDBJ whole genome shotgun (WGS) entry which is preliminary data.</text>
</comment>
<feature type="chain" id="PRO_5032277248" description="SbsA Ig-like domain-containing protein" evidence="1">
    <location>
        <begin position="32"/>
        <end position="798"/>
    </location>
</feature>
<feature type="signal peptide" evidence="1">
    <location>
        <begin position="1"/>
        <end position="31"/>
    </location>
</feature>